<dbReference type="GO" id="GO:0004672">
    <property type="term" value="F:protein kinase activity"/>
    <property type="evidence" value="ECO:0007669"/>
    <property type="project" value="InterPro"/>
</dbReference>
<protein>
    <submittedName>
        <fullName evidence="7">TKL family protein kinase</fullName>
    </submittedName>
</protein>
<keyword evidence="3 7" id="KW-0418">Kinase</keyword>
<dbReference type="GO" id="GO:0005634">
    <property type="term" value="C:nucleus"/>
    <property type="evidence" value="ECO:0007669"/>
    <property type="project" value="TreeGrafter"/>
</dbReference>
<feature type="compositionally biased region" description="Polar residues" evidence="5">
    <location>
        <begin position="183"/>
        <end position="210"/>
    </location>
</feature>
<evidence type="ECO:0000256" key="1">
    <source>
        <dbReference type="ARBA" id="ARBA00022679"/>
    </source>
</evidence>
<dbReference type="PANTHER" id="PTHR11042:SF189">
    <property type="entry name" value="PROTEIN KINASE DOMAIN-CONTAINING PROTEIN"/>
    <property type="match status" value="1"/>
</dbReference>
<dbReference type="AlphaFoldDB" id="A0A1J4K3B2"/>
<dbReference type="GeneID" id="94839471"/>
<dbReference type="GO" id="GO:0005737">
    <property type="term" value="C:cytoplasm"/>
    <property type="evidence" value="ECO:0007669"/>
    <property type="project" value="TreeGrafter"/>
</dbReference>
<dbReference type="Proteomes" id="UP000179807">
    <property type="component" value="Unassembled WGS sequence"/>
</dbReference>
<evidence type="ECO:0000256" key="5">
    <source>
        <dbReference type="SAM" id="MobiDB-lite"/>
    </source>
</evidence>
<dbReference type="InterPro" id="IPR050339">
    <property type="entry name" value="CC_SR_Kinase"/>
</dbReference>
<comment type="caution">
    <text evidence="7">The sequence shown here is derived from an EMBL/GenBank/DDBJ whole genome shotgun (WGS) entry which is preliminary data.</text>
</comment>
<evidence type="ECO:0000313" key="8">
    <source>
        <dbReference type="Proteomes" id="UP000179807"/>
    </source>
</evidence>
<dbReference type="Pfam" id="PF00069">
    <property type="entry name" value="Pkinase"/>
    <property type="match status" value="2"/>
</dbReference>
<feature type="domain" description="Protein kinase" evidence="6">
    <location>
        <begin position="51"/>
        <end position="350"/>
    </location>
</feature>
<evidence type="ECO:0000256" key="2">
    <source>
        <dbReference type="ARBA" id="ARBA00022741"/>
    </source>
</evidence>
<dbReference type="InterPro" id="IPR011009">
    <property type="entry name" value="Kinase-like_dom_sf"/>
</dbReference>
<dbReference type="EMBL" id="MLAK01000741">
    <property type="protein sequence ID" value="OHT05929.1"/>
    <property type="molecule type" value="Genomic_DNA"/>
</dbReference>
<dbReference type="CDD" id="cd00180">
    <property type="entry name" value="PKc"/>
    <property type="match status" value="1"/>
</dbReference>
<dbReference type="GO" id="GO:0005524">
    <property type="term" value="F:ATP binding"/>
    <property type="evidence" value="ECO:0007669"/>
    <property type="project" value="UniProtKB-KW"/>
</dbReference>
<dbReference type="InterPro" id="IPR000719">
    <property type="entry name" value="Prot_kinase_dom"/>
</dbReference>
<reference evidence="7" key="1">
    <citation type="submission" date="2016-10" db="EMBL/GenBank/DDBJ databases">
        <authorList>
            <person name="Benchimol M."/>
            <person name="Almeida L.G."/>
            <person name="Vasconcelos A.T."/>
            <person name="Perreira-Neves A."/>
            <person name="Rosa I.A."/>
            <person name="Tasca T."/>
            <person name="Bogo M.R."/>
            <person name="de Souza W."/>
        </authorList>
    </citation>
    <scope>NUCLEOTIDE SEQUENCE [LARGE SCALE GENOMIC DNA]</scope>
    <source>
        <strain evidence="7">K</strain>
    </source>
</reference>
<sequence>MAFPLPDFDDDVSDQVEDGSLTSIADLPVENPFCSQSDYTFNKPTSRNLLYDSSHLIYSTASCKVYIAKNSVDKPTFYALKSSSFVKRIRNEFDIYQLIGNHPTIISCYDTWIQKGVAFLQLELAPLGSIRRDLFNFDNDTIWTIFSHVIFAIKRLHEIGHMHLDISPSNILHCQSLESTKFQPRSVSSNSNPIQKVSQIARTSKTNSHGKTAPKTPNMKSNNAENENFHVFKLADFGTALKIGDFDEDCEGAGPYVSPEALAFPNTDFEVGSPTDIYSFGVVMLELTTKRLAPRASQPGYSKLRDGTYDFDSLQLPREFAFIKRMLDPNPTRRPTADELVRMDRVQEILDQLFDEKARRIGQIRGQKVGPAAAVTPSIPQNRLPPETPYTSKYAVKRKIMFDDDDL</sequence>
<gene>
    <name evidence="7" type="ORF">TRFO_26138</name>
</gene>
<dbReference type="PROSITE" id="PS50011">
    <property type="entry name" value="PROTEIN_KINASE_DOM"/>
    <property type="match status" value="1"/>
</dbReference>
<dbReference type="PANTHER" id="PTHR11042">
    <property type="entry name" value="EUKARYOTIC TRANSLATION INITIATION FACTOR 2-ALPHA KINASE EIF2-ALPHA KINASE -RELATED"/>
    <property type="match status" value="1"/>
</dbReference>
<dbReference type="Gene3D" id="1.10.510.10">
    <property type="entry name" value="Transferase(Phosphotransferase) domain 1"/>
    <property type="match status" value="2"/>
</dbReference>
<accession>A0A1J4K3B2</accession>
<evidence type="ECO:0000256" key="4">
    <source>
        <dbReference type="ARBA" id="ARBA00022840"/>
    </source>
</evidence>
<dbReference type="RefSeq" id="XP_068359065.1">
    <property type="nucleotide sequence ID" value="XM_068504767.1"/>
</dbReference>
<keyword evidence="4" id="KW-0067">ATP-binding</keyword>
<dbReference type="VEuPathDB" id="TrichDB:TRFO_26138"/>
<proteinExistence type="predicted"/>
<keyword evidence="8" id="KW-1185">Reference proteome</keyword>
<keyword evidence="2" id="KW-0547">Nucleotide-binding</keyword>
<organism evidence="7 8">
    <name type="scientific">Tritrichomonas foetus</name>
    <dbReference type="NCBI Taxonomy" id="1144522"/>
    <lineage>
        <taxon>Eukaryota</taxon>
        <taxon>Metamonada</taxon>
        <taxon>Parabasalia</taxon>
        <taxon>Tritrichomonadida</taxon>
        <taxon>Tritrichomonadidae</taxon>
        <taxon>Tritrichomonas</taxon>
    </lineage>
</organism>
<evidence type="ECO:0000256" key="3">
    <source>
        <dbReference type="ARBA" id="ARBA00022777"/>
    </source>
</evidence>
<feature type="region of interest" description="Disordered" evidence="5">
    <location>
        <begin position="183"/>
        <end position="223"/>
    </location>
</feature>
<dbReference type="OrthoDB" id="1335080at2759"/>
<dbReference type="SUPFAM" id="SSF56112">
    <property type="entry name" value="Protein kinase-like (PK-like)"/>
    <property type="match status" value="1"/>
</dbReference>
<keyword evidence="1" id="KW-0808">Transferase</keyword>
<name>A0A1J4K3B2_9EUKA</name>
<evidence type="ECO:0000313" key="7">
    <source>
        <dbReference type="EMBL" id="OHT05929.1"/>
    </source>
</evidence>
<evidence type="ECO:0000259" key="6">
    <source>
        <dbReference type="PROSITE" id="PS50011"/>
    </source>
</evidence>